<keyword evidence="2" id="KW-1003">Cell membrane</keyword>
<evidence type="ECO:0000256" key="5">
    <source>
        <dbReference type="ARBA" id="ARBA00022840"/>
    </source>
</evidence>
<accession>A0A848J311</accession>
<dbReference type="SMART" id="SM00382">
    <property type="entry name" value="AAA"/>
    <property type="match status" value="1"/>
</dbReference>
<dbReference type="PANTHER" id="PTHR42781">
    <property type="entry name" value="SPERMIDINE/PUTRESCINE IMPORT ATP-BINDING PROTEIN POTA"/>
    <property type="match status" value="1"/>
</dbReference>
<proteinExistence type="predicted"/>
<sequence>MLEVKEISKKYSGTVILDHVSFALEPNTTFSVLGKSGGGKTTLLKIIAGLTNPDGGSLQYNGVNINNTPPEKRNIVYLYQEPLLFPHLTVKGNLEFPLKLKKSFSSSEMERRINEIADELSVSEHLHKYPEQLSGGQKQRVNFGRALLADPGILLLDEPFGNLDVQTRADMQSFYKRVAHEHQITSVFVTHDLKEAIIMGNRYGYLDKGKLKEYTSIDEMQNDEKSGLQNEINFWKELGK</sequence>
<reference evidence="10 11" key="1">
    <citation type="submission" date="2020-04" db="EMBL/GenBank/DDBJ databases">
        <title>Flammeovirgaceae bacterium KN852 isolated from deep sea.</title>
        <authorList>
            <person name="Zhang D.-C."/>
        </authorList>
    </citation>
    <scope>NUCLEOTIDE SEQUENCE [LARGE SCALE GENOMIC DNA]</scope>
    <source>
        <strain evidence="10 11">KN852</strain>
    </source>
</reference>
<dbReference type="InterPro" id="IPR015853">
    <property type="entry name" value="ABC_transpr_FbpC"/>
</dbReference>
<protein>
    <submittedName>
        <fullName evidence="10">ABC transporter ATP-binding protein</fullName>
    </submittedName>
</protein>
<feature type="domain" description="ABC transporter" evidence="9">
    <location>
        <begin position="2"/>
        <end position="233"/>
    </location>
</feature>
<dbReference type="Proteomes" id="UP000559010">
    <property type="component" value="Unassembled WGS sequence"/>
</dbReference>
<evidence type="ECO:0000256" key="8">
    <source>
        <dbReference type="ARBA" id="ARBA00023136"/>
    </source>
</evidence>
<dbReference type="InterPro" id="IPR003593">
    <property type="entry name" value="AAA+_ATPase"/>
</dbReference>
<evidence type="ECO:0000313" key="11">
    <source>
        <dbReference type="Proteomes" id="UP000559010"/>
    </source>
</evidence>
<dbReference type="InterPro" id="IPR050093">
    <property type="entry name" value="ABC_SmlMolc_Importer"/>
</dbReference>
<keyword evidence="1" id="KW-0813">Transport</keyword>
<dbReference type="PANTHER" id="PTHR42781:SF4">
    <property type="entry name" value="SPERMIDINE_PUTRESCINE IMPORT ATP-BINDING PROTEIN POTA"/>
    <property type="match status" value="1"/>
</dbReference>
<evidence type="ECO:0000256" key="2">
    <source>
        <dbReference type="ARBA" id="ARBA00022475"/>
    </source>
</evidence>
<evidence type="ECO:0000256" key="1">
    <source>
        <dbReference type="ARBA" id="ARBA00022448"/>
    </source>
</evidence>
<dbReference type="SUPFAM" id="SSF52540">
    <property type="entry name" value="P-loop containing nucleoside triphosphate hydrolases"/>
    <property type="match status" value="1"/>
</dbReference>
<dbReference type="InterPro" id="IPR017871">
    <property type="entry name" value="ABC_transporter-like_CS"/>
</dbReference>
<dbReference type="PROSITE" id="PS00211">
    <property type="entry name" value="ABC_TRANSPORTER_1"/>
    <property type="match status" value="1"/>
</dbReference>
<keyword evidence="7" id="KW-0406">Ion transport</keyword>
<dbReference type="InterPro" id="IPR003439">
    <property type="entry name" value="ABC_transporter-like_ATP-bd"/>
</dbReference>
<keyword evidence="4" id="KW-0547">Nucleotide-binding</keyword>
<dbReference type="CDD" id="cd03259">
    <property type="entry name" value="ABC_Carb_Solutes_like"/>
    <property type="match status" value="1"/>
</dbReference>
<dbReference type="Pfam" id="PF00005">
    <property type="entry name" value="ABC_tran"/>
    <property type="match status" value="1"/>
</dbReference>
<dbReference type="RefSeq" id="WP_169681262.1">
    <property type="nucleotide sequence ID" value="NZ_JABBNU010000006.1"/>
</dbReference>
<evidence type="ECO:0000259" key="9">
    <source>
        <dbReference type="PROSITE" id="PS50893"/>
    </source>
</evidence>
<evidence type="ECO:0000313" key="10">
    <source>
        <dbReference type="EMBL" id="NMM48874.1"/>
    </source>
</evidence>
<evidence type="ECO:0000256" key="4">
    <source>
        <dbReference type="ARBA" id="ARBA00022741"/>
    </source>
</evidence>
<dbReference type="Gene3D" id="3.40.50.300">
    <property type="entry name" value="P-loop containing nucleotide triphosphate hydrolases"/>
    <property type="match status" value="1"/>
</dbReference>
<keyword evidence="5 10" id="KW-0067">ATP-binding</keyword>
<comment type="caution">
    <text evidence="10">The sequence shown here is derived from an EMBL/GenBank/DDBJ whole genome shotgun (WGS) entry which is preliminary data.</text>
</comment>
<dbReference type="GO" id="GO:0016887">
    <property type="term" value="F:ATP hydrolysis activity"/>
    <property type="evidence" value="ECO:0007669"/>
    <property type="project" value="InterPro"/>
</dbReference>
<keyword evidence="11" id="KW-1185">Reference proteome</keyword>
<keyword evidence="8" id="KW-0472">Membrane</keyword>
<evidence type="ECO:0000256" key="6">
    <source>
        <dbReference type="ARBA" id="ARBA00023004"/>
    </source>
</evidence>
<keyword evidence="6" id="KW-0408">Iron</keyword>
<keyword evidence="3" id="KW-0410">Iron transport</keyword>
<dbReference type="GO" id="GO:0016020">
    <property type="term" value="C:membrane"/>
    <property type="evidence" value="ECO:0007669"/>
    <property type="project" value="InterPro"/>
</dbReference>
<dbReference type="GO" id="GO:0005524">
    <property type="term" value="F:ATP binding"/>
    <property type="evidence" value="ECO:0007669"/>
    <property type="project" value="UniProtKB-KW"/>
</dbReference>
<name>A0A848J311_9BACT</name>
<dbReference type="GO" id="GO:0015408">
    <property type="term" value="F:ABC-type ferric iron transporter activity"/>
    <property type="evidence" value="ECO:0007669"/>
    <property type="project" value="InterPro"/>
</dbReference>
<dbReference type="PROSITE" id="PS50893">
    <property type="entry name" value="ABC_TRANSPORTER_2"/>
    <property type="match status" value="1"/>
</dbReference>
<dbReference type="EMBL" id="JABBNU010000006">
    <property type="protein sequence ID" value="NMM48874.1"/>
    <property type="molecule type" value="Genomic_DNA"/>
</dbReference>
<evidence type="ECO:0000256" key="7">
    <source>
        <dbReference type="ARBA" id="ARBA00023065"/>
    </source>
</evidence>
<evidence type="ECO:0000256" key="3">
    <source>
        <dbReference type="ARBA" id="ARBA00022496"/>
    </source>
</evidence>
<dbReference type="AlphaFoldDB" id="A0A848J311"/>
<gene>
    <name evidence="10" type="ORF">HH304_10725</name>
</gene>
<dbReference type="InterPro" id="IPR027417">
    <property type="entry name" value="P-loop_NTPase"/>
</dbReference>
<organism evidence="10 11">
    <name type="scientific">Marinigracilibium pacificum</name>
    <dbReference type="NCBI Taxonomy" id="2729599"/>
    <lineage>
        <taxon>Bacteria</taxon>
        <taxon>Pseudomonadati</taxon>
        <taxon>Bacteroidota</taxon>
        <taxon>Cytophagia</taxon>
        <taxon>Cytophagales</taxon>
        <taxon>Flammeovirgaceae</taxon>
        <taxon>Marinigracilibium</taxon>
    </lineage>
</organism>